<evidence type="ECO:0000313" key="3">
    <source>
        <dbReference type="EMBL" id="KAB7738763.1"/>
    </source>
</evidence>
<dbReference type="EMBL" id="WESC01000016">
    <property type="protein sequence ID" value="KAB7738763.1"/>
    <property type="molecule type" value="Genomic_DNA"/>
</dbReference>
<comment type="caution">
    <text evidence="3">The sequence shown here is derived from an EMBL/GenBank/DDBJ whole genome shotgun (WGS) entry which is preliminary data.</text>
</comment>
<dbReference type="Proteomes" id="UP000468901">
    <property type="component" value="Unassembled WGS sequence"/>
</dbReference>
<name>A0A6N6VJT7_9HYPH</name>
<organism evidence="3 4">
    <name type="scientific">Parvibaculum sedimenti</name>
    <dbReference type="NCBI Taxonomy" id="2608632"/>
    <lineage>
        <taxon>Bacteria</taxon>
        <taxon>Pseudomonadati</taxon>
        <taxon>Pseudomonadota</taxon>
        <taxon>Alphaproteobacteria</taxon>
        <taxon>Hyphomicrobiales</taxon>
        <taxon>Parvibaculaceae</taxon>
        <taxon>Parvibaculum</taxon>
    </lineage>
</organism>
<sequence>MPMSTTSKEPAKALSEVRREIDTIDDAIQDLLIKRTELVVEVANAKARAASANGEGSFIAFRPGREASVLRRLASRQKGRMPLKVVFRLFREVISTMTRIQGPFRIEVFGSDNALAYWDLARSYYGSSTEMELHDTARDVLRRVTHDRSAVGILPLPGNFEGGDWWSALANGAKDGPRVVARVPFLEIGDEPDAVSALVVTQAEFEPTDDDTSLLAITVESNVSEAMMTARVKAAGFDATRIAVAETKDGHPLRHNLFAIAGHITADDARLDAIISDGTVERAHIIGGYANPVQRAKDGE</sequence>
<protein>
    <recommendedName>
        <fullName evidence="1">chorismate mutase</fullName>
        <ecNumber evidence="1">5.4.99.5</ecNumber>
    </recommendedName>
</protein>
<proteinExistence type="predicted"/>
<keyword evidence="4" id="KW-1185">Reference proteome</keyword>
<dbReference type="Pfam" id="PF01817">
    <property type="entry name" value="CM_2"/>
    <property type="match status" value="1"/>
</dbReference>
<gene>
    <name evidence="3" type="ORF">F2P47_15080</name>
</gene>
<dbReference type="EC" id="5.4.99.5" evidence="1"/>
<dbReference type="InterPro" id="IPR002701">
    <property type="entry name" value="CM_II_prokaryot"/>
</dbReference>
<evidence type="ECO:0000256" key="1">
    <source>
        <dbReference type="ARBA" id="ARBA00012404"/>
    </source>
</evidence>
<dbReference type="SMART" id="SM00830">
    <property type="entry name" value="CM_2"/>
    <property type="match status" value="1"/>
</dbReference>
<dbReference type="PROSITE" id="PS51168">
    <property type="entry name" value="CHORISMATE_MUT_2"/>
    <property type="match status" value="1"/>
</dbReference>
<accession>A0A6N6VJT7</accession>
<dbReference type="Gene3D" id="1.20.59.10">
    <property type="entry name" value="Chorismate mutase"/>
    <property type="match status" value="1"/>
</dbReference>
<reference evidence="3 4" key="1">
    <citation type="submission" date="2019-09" db="EMBL/GenBank/DDBJ databases">
        <title>Parvibaculum sedimenti sp. nov., isolated from sediment.</title>
        <authorList>
            <person name="Wang Y."/>
        </authorList>
    </citation>
    <scope>NUCLEOTIDE SEQUENCE [LARGE SCALE GENOMIC DNA]</scope>
    <source>
        <strain evidence="3 4">HXT-9</strain>
    </source>
</reference>
<dbReference type="GO" id="GO:0046417">
    <property type="term" value="P:chorismate metabolic process"/>
    <property type="evidence" value="ECO:0007669"/>
    <property type="project" value="InterPro"/>
</dbReference>
<dbReference type="GO" id="GO:0004106">
    <property type="term" value="F:chorismate mutase activity"/>
    <property type="evidence" value="ECO:0007669"/>
    <property type="project" value="UniProtKB-EC"/>
</dbReference>
<dbReference type="InterPro" id="IPR036263">
    <property type="entry name" value="Chorismate_II_sf"/>
</dbReference>
<evidence type="ECO:0000313" key="4">
    <source>
        <dbReference type="Proteomes" id="UP000468901"/>
    </source>
</evidence>
<dbReference type="AlphaFoldDB" id="A0A6N6VJT7"/>
<dbReference type="InterPro" id="IPR036979">
    <property type="entry name" value="CM_dom_sf"/>
</dbReference>
<dbReference type="SUPFAM" id="SSF48600">
    <property type="entry name" value="Chorismate mutase II"/>
    <property type="match status" value="1"/>
</dbReference>
<feature type="domain" description="Chorismate mutase" evidence="2">
    <location>
        <begin position="8"/>
        <end position="105"/>
    </location>
</feature>
<evidence type="ECO:0000259" key="2">
    <source>
        <dbReference type="PROSITE" id="PS51168"/>
    </source>
</evidence>